<proteinExistence type="predicted"/>
<reference evidence="3 5" key="2">
    <citation type="submission" date="2016-11" db="EMBL/GenBank/DDBJ databases">
        <title>Mixed transmission modes and dynamic genome evolution in an obligate animal-bacterial symbiosis.</title>
        <authorList>
            <person name="Russell S.L."/>
            <person name="Corbett-Detig R.B."/>
            <person name="Cavanaugh C.M."/>
        </authorList>
    </citation>
    <scope>NUCLEOTIDE SEQUENCE [LARGE SCALE GENOMIC DNA]</scope>
    <source>
        <strain evidence="3">MA-KB16</strain>
    </source>
</reference>
<evidence type="ECO:0000313" key="2">
    <source>
        <dbReference type="EMBL" id="KHF26421.1"/>
    </source>
</evidence>
<protein>
    <submittedName>
        <fullName evidence="2">Uncharacterized protein</fullName>
    </submittedName>
</protein>
<keyword evidence="4" id="KW-1185">Reference proteome</keyword>
<dbReference type="EMBL" id="JRAA01000001">
    <property type="protein sequence ID" value="KHF26421.1"/>
    <property type="molecule type" value="Genomic_DNA"/>
</dbReference>
<dbReference type="GeneID" id="86992266"/>
<gene>
    <name evidence="3" type="ORF">BOV88_04465</name>
    <name evidence="2" type="ORF">JV46_16800</name>
</gene>
<dbReference type="AlphaFoldDB" id="A0A0B0HG40"/>
<name>A0A0B0HG40_SOVGS</name>
<feature type="transmembrane region" description="Helical" evidence="1">
    <location>
        <begin position="6"/>
        <end position="26"/>
    </location>
</feature>
<keyword evidence="1" id="KW-0472">Membrane</keyword>
<dbReference type="Proteomes" id="UP000190962">
    <property type="component" value="Unassembled WGS sequence"/>
</dbReference>
<evidence type="ECO:0000313" key="4">
    <source>
        <dbReference type="Proteomes" id="UP000030856"/>
    </source>
</evidence>
<keyword evidence="1" id="KW-1133">Transmembrane helix</keyword>
<accession>A0A0B0HG40</accession>
<evidence type="ECO:0000313" key="3">
    <source>
        <dbReference type="EMBL" id="OOY35504.1"/>
    </source>
</evidence>
<dbReference type="Proteomes" id="UP000030856">
    <property type="component" value="Unassembled WGS sequence"/>
</dbReference>
<reference evidence="2 4" key="1">
    <citation type="journal article" date="2014" name="BMC Genomics">
        <title>The genome of the intracellular bacterium of the coastal bivalve, Solemya velum: a blueprint for thriving in and out of symbiosis.</title>
        <authorList>
            <person name="Dmytrenko O."/>
            <person name="Russell S.L."/>
            <person name="Loo W.T."/>
            <person name="Fontanez K.M."/>
            <person name="Liao L."/>
            <person name="Roeselers G."/>
            <person name="Sharma R."/>
            <person name="Stewart F.J."/>
            <person name="Newton I.L."/>
            <person name="Woyke T."/>
            <person name="Wu D."/>
            <person name="Lang J.M."/>
            <person name="Eisen J.A."/>
            <person name="Cavanaugh C.M."/>
        </authorList>
    </citation>
    <scope>NUCLEOTIDE SEQUENCE [LARGE SCALE GENOMIC DNA]</scope>
    <source>
        <strain evidence="2 4">WH</strain>
    </source>
</reference>
<dbReference type="EMBL" id="MPNX01000004">
    <property type="protein sequence ID" value="OOY35504.1"/>
    <property type="molecule type" value="Genomic_DNA"/>
</dbReference>
<feature type="transmembrane region" description="Helical" evidence="1">
    <location>
        <begin position="101"/>
        <end position="123"/>
    </location>
</feature>
<keyword evidence="1" id="KW-0812">Transmembrane</keyword>
<evidence type="ECO:0000313" key="5">
    <source>
        <dbReference type="Proteomes" id="UP000190962"/>
    </source>
</evidence>
<feature type="transmembrane region" description="Helical" evidence="1">
    <location>
        <begin position="38"/>
        <end position="62"/>
    </location>
</feature>
<organism evidence="2 4">
    <name type="scientific">Solemya velum gill symbiont</name>
    <dbReference type="NCBI Taxonomy" id="2340"/>
    <lineage>
        <taxon>Bacteria</taxon>
        <taxon>Pseudomonadati</taxon>
        <taxon>Pseudomonadota</taxon>
        <taxon>Gammaproteobacteria</taxon>
        <taxon>sulfur-oxidizing symbionts</taxon>
    </lineage>
</organism>
<dbReference type="RefSeq" id="WP_043116190.1">
    <property type="nucleotide sequence ID" value="NZ_JRAA01000001.1"/>
</dbReference>
<feature type="transmembrane region" description="Helical" evidence="1">
    <location>
        <begin position="68"/>
        <end position="89"/>
    </location>
</feature>
<evidence type="ECO:0000256" key="1">
    <source>
        <dbReference type="SAM" id="Phobius"/>
    </source>
</evidence>
<sequence>MEVLVNVGGVYCIALVVFHLLFWRIFKWPEELPRLSSLNQAIMQVLNLSLTFVFVIFAYLSIFHADELLHTGLGRSILGLISIFWLLRATQQVVFFRLKHWISWAFLVWFIIGALIYGVPLFLA</sequence>
<comment type="caution">
    <text evidence="2">The sequence shown here is derived from an EMBL/GenBank/DDBJ whole genome shotgun (WGS) entry which is preliminary data.</text>
</comment>
<dbReference type="eggNOG" id="ENOG50332WE">
    <property type="taxonomic scope" value="Bacteria"/>
</dbReference>
<dbReference type="OrthoDB" id="670562at2"/>